<evidence type="ECO:0000313" key="3">
    <source>
        <dbReference type="Proteomes" id="UP000007305"/>
    </source>
</evidence>
<name>A0A804RIF1_MAIZE</name>
<dbReference type="AlphaFoldDB" id="A0A804RIF1"/>
<reference evidence="3" key="1">
    <citation type="journal article" date="2009" name="Science">
        <title>The B73 maize genome: complexity, diversity, and dynamics.</title>
        <authorList>
            <person name="Schnable P.S."/>
            <person name="Ware D."/>
            <person name="Fulton R.S."/>
            <person name="Stein J.C."/>
            <person name="Wei F."/>
            <person name="Pasternak S."/>
            <person name="Liang C."/>
            <person name="Zhang J."/>
            <person name="Fulton L."/>
            <person name="Graves T.A."/>
            <person name="Minx P."/>
            <person name="Reily A.D."/>
            <person name="Courtney L."/>
            <person name="Kruchowski S.S."/>
            <person name="Tomlinson C."/>
            <person name="Strong C."/>
            <person name="Delehaunty K."/>
            <person name="Fronick C."/>
            <person name="Courtney B."/>
            <person name="Rock S.M."/>
            <person name="Belter E."/>
            <person name="Du F."/>
            <person name="Kim K."/>
            <person name="Abbott R.M."/>
            <person name="Cotton M."/>
            <person name="Levy A."/>
            <person name="Marchetto P."/>
            <person name="Ochoa K."/>
            <person name="Jackson S.M."/>
            <person name="Gillam B."/>
            <person name="Chen W."/>
            <person name="Yan L."/>
            <person name="Higginbotham J."/>
            <person name="Cardenas M."/>
            <person name="Waligorski J."/>
            <person name="Applebaum E."/>
            <person name="Phelps L."/>
            <person name="Falcone J."/>
            <person name="Kanchi K."/>
            <person name="Thane T."/>
            <person name="Scimone A."/>
            <person name="Thane N."/>
            <person name="Henke J."/>
            <person name="Wang T."/>
            <person name="Ruppert J."/>
            <person name="Shah N."/>
            <person name="Rotter K."/>
            <person name="Hodges J."/>
            <person name="Ingenthron E."/>
            <person name="Cordes M."/>
            <person name="Kohlberg S."/>
            <person name="Sgro J."/>
            <person name="Delgado B."/>
            <person name="Mead K."/>
            <person name="Chinwalla A."/>
            <person name="Leonard S."/>
            <person name="Crouse K."/>
            <person name="Collura K."/>
            <person name="Kudrna D."/>
            <person name="Currie J."/>
            <person name="He R."/>
            <person name="Angelova A."/>
            <person name="Rajasekar S."/>
            <person name="Mueller T."/>
            <person name="Lomeli R."/>
            <person name="Scara G."/>
            <person name="Ko A."/>
            <person name="Delaney K."/>
            <person name="Wissotski M."/>
            <person name="Lopez G."/>
            <person name="Campos D."/>
            <person name="Braidotti M."/>
            <person name="Ashley E."/>
            <person name="Golser W."/>
            <person name="Kim H."/>
            <person name="Lee S."/>
            <person name="Lin J."/>
            <person name="Dujmic Z."/>
            <person name="Kim W."/>
            <person name="Talag J."/>
            <person name="Zuccolo A."/>
            <person name="Fan C."/>
            <person name="Sebastian A."/>
            <person name="Kramer M."/>
            <person name="Spiegel L."/>
            <person name="Nascimento L."/>
            <person name="Zutavern T."/>
            <person name="Miller B."/>
            <person name="Ambroise C."/>
            <person name="Muller S."/>
            <person name="Spooner W."/>
            <person name="Narechania A."/>
            <person name="Ren L."/>
            <person name="Wei S."/>
            <person name="Kumari S."/>
            <person name="Faga B."/>
            <person name="Levy M.J."/>
            <person name="McMahan L."/>
            <person name="Van Buren P."/>
            <person name="Vaughn M.W."/>
            <person name="Ying K."/>
            <person name="Yeh C.-T."/>
            <person name="Emrich S.J."/>
            <person name="Jia Y."/>
            <person name="Kalyanaraman A."/>
            <person name="Hsia A.-P."/>
            <person name="Barbazuk W.B."/>
            <person name="Baucom R.S."/>
            <person name="Brutnell T.P."/>
            <person name="Carpita N.C."/>
            <person name="Chaparro C."/>
            <person name="Chia J.-M."/>
            <person name="Deragon J.-M."/>
            <person name="Estill J.C."/>
            <person name="Fu Y."/>
            <person name="Jeddeloh J.A."/>
            <person name="Han Y."/>
            <person name="Lee H."/>
            <person name="Li P."/>
            <person name="Lisch D.R."/>
            <person name="Liu S."/>
            <person name="Liu Z."/>
            <person name="Nagel D.H."/>
            <person name="McCann M.C."/>
            <person name="SanMiguel P."/>
            <person name="Myers A.M."/>
            <person name="Nettleton D."/>
            <person name="Nguyen J."/>
            <person name="Penning B.W."/>
            <person name="Ponnala L."/>
            <person name="Schneider K.L."/>
            <person name="Schwartz D.C."/>
            <person name="Sharma A."/>
            <person name="Soderlund C."/>
            <person name="Springer N.M."/>
            <person name="Sun Q."/>
            <person name="Wang H."/>
            <person name="Waterman M."/>
            <person name="Westerman R."/>
            <person name="Wolfgruber T.K."/>
            <person name="Yang L."/>
            <person name="Yu Y."/>
            <person name="Zhang L."/>
            <person name="Zhou S."/>
            <person name="Zhu Q."/>
            <person name="Bennetzen J.L."/>
            <person name="Dawe R.K."/>
            <person name="Jiang J."/>
            <person name="Jiang N."/>
            <person name="Presting G.G."/>
            <person name="Wessler S.R."/>
            <person name="Aluru S."/>
            <person name="Martienssen R.A."/>
            <person name="Clifton S.W."/>
            <person name="McCombie W.R."/>
            <person name="Wing R.A."/>
            <person name="Wilson R.K."/>
        </authorList>
    </citation>
    <scope>NUCLEOTIDE SEQUENCE [LARGE SCALE GENOMIC DNA]</scope>
    <source>
        <strain evidence="3">cv. B73</strain>
    </source>
</reference>
<keyword evidence="3" id="KW-1185">Reference proteome</keyword>
<evidence type="ECO:0000313" key="2">
    <source>
        <dbReference type="EnsemblPlants" id="Zm00001eb415380_P001"/>
    </source>
</evidence>
<reference evidence="2" key="2">
    <citation type="submission" date="2019-07" db="EMBL/GenBank/DDBJ databases">
        <authorList>
            <person name="Seetharam A."/>
            <person name="Woodhouse M."/>
            <person name="Cannon E."/>
        </authorList>
    </citation>
    <scope>NUCLEOTIDE SEQUENCE [LARGE SCALE GENOMIC DNA]</scope>
    <source>
        <strain evidence="2">cv. B73</strain>
    </source>
</reference>
<organism evidence="2 3">
    <name type="scientific">Zea mays</name>
    <name type="common">Maize</name>
    <dbReference type="NCBI Taxonomy" id="4577"/>
    <lineage>
        <taxon>Eukaryota</taxon>
        <taxon>Viridiplantae</taxon>
        <taxon>Streptophyta</taxon>
        <taxon>Embryophyta</taxon>
        <taxon>Tracheophyta</taxon>
        <taxon>Spermatophyta</taxon>
        <taxon>Magnoliopsida</taxon>
        <taxon>Liliopsida</taxon>
        <taxon>Poales</taxon>
        <taxon>Poaceae</taxon>
        <taxon>PACMAD clade</taxon>
        <taxon>Panicoideae</taxon>
        <taxon>Andropogonodae</taxon>
        <taxon>Andropogoneae</taxon>
        <taxon>Tripsacinae</taxon>
        <taxon>Zea</taxon>
    </lineage>
</organism>
<reference evidence="2" key="3">
    <citation type="submission" date="2021-05" db="UniProtKB">
        <authorList>
            <consortium name="EnsemblPlants"/>
        </authorList>
    </citation>
    <scope>IDENTIFICATION</scope>
    <source>
        <strain evidence="2">cv. B73</strain>
    </source>
</reference>
<feature type="region of interest" description="Disordered" evidence="1">
    <location>
        <begin position="248"/>
        <end position="268"/>
    </location>
</feature>
<accession>A0A804RIF1</accession>
<dbReference type="InParanoid" id="A0A804RIF1"/>
<protein>
    <submittedName>
        <fullName evidence="2">Uncharacterized protein</fullName>
    </submittedName>
</protein>
<dbReference type="Proteomes" id="UP000007305">
    <property type="component" value="Chromosome 10"/>
</dbReference>
<dbReference type="EnsemblPlants" id="Zm00001eb415380_T001">
    <property type="protein sequence ID" value="Zm00001eb415380_P001"/>
    <property type="gene ID" value="Zm00001eb415380"/>
</dbReference>
<dbReference type="Gramene" id="Zm00001eb415380_T001">
    <property type="protein sequence ID" value="Zm00001eb415380_P001"/>
    <property type="gene ID" value="Zm00001eb415380"/>
</dbReference>
<evidence type="ECO:0000256" key="1">
    <source>
        <dbReference type="SAM" id="MobiDB-lite"/>
    </source>
</evidence>
<sequence length="314" mass="33315">MPCCWKTCHFCSDHKQHTRHEGFIIMWILEATQHVTGTDGTTTGATATTRCGRREQNGWTRHRISNTELVLNTDGACRRNAGNVHPAAASSLDAALPEAGLFVGAEGEERRRRCEAERGGAAPPLGAGDAEAWPVARVHVELAARPLPLLRLRLLLLAAAGAVICGDERRIKIESIGRSAGTAAEANSDRGIRTGIGTWGRVDVGGECGLLVVMRRRLLGDAASGLGSGGGGVRLLLTEEGLHVASAAPRHGSGDLSPADGAAGGAGLTVEEDGNGLETWNAAAEEWAWWIWIERGLLFIYILGWLHPTALRPL</sequence>
<proteinExistence type="predicted"/>